<evidence type="ECO:0000256" key="1">
    <source>
        <dbReference type="ARBA" id="ARBA00022723"/>
    </source>
</evidence>
<dbReference type="Pfam" id="PF00449">
    <property type="entry name" value="Urease_alpha"/>
    <property type="match status" value="1"/>
</dbReference>
<dbReference type="Proteomes" id="UP001198862">
    <property type="component" value="Unassembled WGS sequence"/>
</dbReference>
<dbReference type="InterPro" id="IPR011612">
    <property type="entry name" value="Urease_alpha_N_dom"/>
</dbReference>
<dbReference type="PANTHER" id="PTHR11647:SF1">
    <property type="entry name" value="COLLAPSIN RESPONSE MEDIATOR PROTEIN"/>
    <property type="match status" value="1"/>
</dbReference>
<feature type="domain" description="Amidohydrolase 3" evidence="4">
    <location>
        <begin position="93"/>
        <end position="585"/>
    </location>
</feature>
<dbReference type="InterPro" id="IPR011059">
    <property type="entry name" value="Metal-dep_hydrolase_composite"/>
</dbReference>
<organism evidence="5 6">
    <name type="scientific">Reyranella aquatilis</name>
    <dbReference type="NCBI Taxonomy" id="2035356"/>
    <lineage>
        <taxon>Bacteria</taxon>
        <taxon>Pseudomonadati</taxon>
        <taxon>Pseudomonadota</taxon>
        <taxon>Alphaproteobacteria</taxon>
        <taxon>Hyphomicrobiales</taxon>
        <taxon>Reyranellaceae</taxon>
        <taxon>Reyranella</taxon>
    </lineage>
</organism>
<comment type="caution">
    <text evidence="5">The sequence shown here is derived from an EMBL/GenBank/DDBJ whole genome shotgun (WGS) entry which is preliminary data.</text>
</comment>
<dbReference type="InterPro" id="IPR032466">
    <property type="entry name" value="Metal_Hydrolase"/>
</dbReference>
<dbReference type="InterPro" id="IPR023100">
    <property type="entry name" value="D-aminoacylase_insert_dom_sf"/>
</dbReference>
<dbReference type="SUPFAM" id="SSF51556">
    <property type="entry name" value="Metallo-dependent hydrolases"/>
    <property type="match status" value="1"/>
</dbReference>
<keyword evidence="1" id="KW-0479">Metal-binding</keyword>
<dbReference type="Gene3D" id="2.30.40.10">
    <property type="entry name" value="Urease, subunit C, domain 1"/>
    <property type="match status" value="2"/>
</dbReference>
<dbReference type="EMBL" id="JAJISD010000005">
    <property type="protein sequence ID" value="MCC8429822.1"/>
    <property type="molecule type" value="Genomic_DNA"/>
</dbReference>
<proteinExistence type="predicted"/>
<keyword evidence="2" id="KW-0378">Hydrolase</keyword>
<keyword evidence="6" id="KW-1185">Reference proteome</keyword>
<feature type="domain" description="Urease alpha-subunit N-terminal" evidence="3">
    <location>
        <begin position="45"/>
        <end position="92"/>
    </location>
</feature>
<sequence length="619" mass="66752">MQTRASFRRRFDTDPSTTRKCRELRRYNLTLLAENGGQTHSKCRTLREDCMFDLVVTNADMADGLGNPLRKLDVAVKDGRIAAIGRDLGPARETVDATGLVLAPGVIDVHTHYDAQLTWDSTASPSPALGVTTVVIGNCGFGIAPATPATRDTLLKNLSEVEAMSLDALREGVDWQFDDFGSYLDFIARRGVTPNVASFCSHSALRTVVMGDAGSEREATADELAKMSSLFDEALAAGAIGLGSSTFENHNGYGGIPVPSRLASDDEFRALARVMARHGHGVTMATCGQRSTIPFMEELARLSGRPVIYCPLLDYPTRPEHAPGISAACAEARTRGHAVYAQASCQPLNMNFGLLNAYMLQTIAPWPKAGDKAQHRALFVDPAFRAAFKTSLATPVEGGRIFNGTWHLMEVAVSPTEPALEGRTIEDIARERGIDPVDALLDIGLADDLETTFIVRLLNVDEKRVGDLIADDGNLISLSDAGAHLTLFCDAGYAMHLLGRWVRELGRFSLPHAIRKLTGDPAHIYGIVDRGRIEVGAWADLMLFDPATIHVSRTRRVADLPAGANRLIRSAPGLKGVWVNGVQVFDGEDYVKVTPPGQVLRSFSTAPPTLAMPTAQAAG</sequence>
<evidence type="ECO:0000259" key="3">
    <source>
        <dbReference type="Pfam" id="PF00449"/>
    </source>
</evidence>
<accession>A0ABS8KVP9</accession>
<reference evidence="5 6" key="1">
    <citation type="submission" date="2021-11" db="EMBL/GenBank/DDBJ databases">
        <authorList>
            <person name="Lee D.-H."/>
            <person name="Kim S.-B."/>
        </authorList>
    </citation>
    <scope>NUCLEOTIDE SEQUENCE [LARGE SCALE GENOMIC DNA]</scope>
    <source>
        <strain evidence="5 6">KCTC 52223</strain>
    </source>
</reference>
<dbReference type="SUPFAM" id="SSF51338">
    <property type="entry name" value="Composite domain of metallo-dependent hydrolases"/>
    <property type="match status" value="1"/>
</dbReference>
<evidence type="ECO:0000259" key="4">
    <source>
        <dbReference type="Pfam" id="PF07969"/>
    </source>
</evidence>
<evidence type="ECO:0000256" key="2">
    <source>
        <dbReference type="ARBA" id="ARBA00022801"/>
    </source>
</evidence>
<name>A0ABS8KVP9_9HYPH</name>
<dbReference type="Pfam" id="PF07969">
    <property type="entry name" value="Amidohydro_3"/>
    <property type="match status" value="1"/>
</dbReference>
<dbReference type="Gene3D" id="3.30.1490.130">
    <property type="entry name" value="D-aminoacylase. Domain 3"/>
    <property type="match status" value="1"/>
</dbReference>
<dbReference type="Gene3D" id="3.20.20.140">
    <property type="entry name" value="Metal-dependent hydrolases"/>
    <property type="match status" value="2"/>
</dbReference>
<evidence type="ECO:0000313" key="6">
    <source>
        <dbReference type="Proteomes" id="UP001198862"/>
    </source>
</evidence>
<gene>
    <name evidence="5" type="ORF">LJ725_12655</name>
</gene>
<protein>
    <submittedName>
        <fullName evidence="5">Amidohydrolase family protein</fullName>
    </submittedName>
</protein>
<evidence type="ECO:0000313" key="5">
    <source>
        <dbReference type="EMBL" id="MCC8429822.1"/>
    </source>
</evidence>
<dbReference type="PANTHER" id="PTHR11647">
    <property type="entry name" value="HYDRANTOINASE/DIHYDROPYRIMIDINASE FAMILY MEMBER"/>
    <property type="match status" value="1"/>
</dbReference>
<dbReference type="InterPro" id="IPR013108">
    <property type="entry name" value="Amidohydro_3"/>
</dbReference>
<dbReference type="InterPro" id="IPR050378">
    <property type="entry name" value="Metallo-dep_Hydrolases_sf"/>
</dbReference>